<sequence>MSYNTLRINTNDITVSGESEQQLMDQSSHAMSHETDNSNEGTETPGASSHSIALETGPKLMPNSDQSSDDISRDTDCCNEGQTPGASSHSIALDPSIATDSDDTKPQLNESLNTVSHDAETTGASSHEITPDMRRILKEKLRKIQQQHMNKIEK</sequence>
<feature type="compositionally biased region" description="Polar residues" evidence="1">
    <location>
        <begin position="80"/>
        <end position="90"/>
    </location>
</feature>
<evidence type="ECO:0000313" key="3">
    <source>
        <dbReference type="Proteomes" id="UP000728032"/>
    </source>
</evidence>
<name>A0A7R9LC02_9ACAR</name>
<feature type="compositionally biased region" description="Polar residues" evidence="1">
    <location>
        <begin position="38"/>
        <end position="51"/>
    </location>
</feature>
<dbReference type="EMBL" id="CAJPVJ010000266">
    <property type="protein sequence ID" value="CAG2161882.1"/>
    <property type="molecule type" value="Genomic_DNA"/>
</dbReference>
<accession>A0A7R9LC02</accession>
<reference evidence="2" key="1">
    <citation type="submission" date="2020-11" db="EMBL/GenBank/DDBJ databases">
        <authorList>
            <person name="Tran Van P."/>
        </authorList>
    </citation>
    <scope>NUCLEOTIDE SEQUENCE</scope>
</reference>
<dbReference type="Proteomes" id="UP000728032">
    <property type="component" value="Unassembled WGS sequence"/>
</dbReference>
<evidence type="ECO:0000313" key="2">
    <source>
        <dbReference type="EMBL" id="CAD7638586.1"/>
    </source>
</evidence>
<feature type="region of interest" description="Disordered" evidence="1">
    <location>
        <begin position="1"/>
        <end position="132"/>
    </location>
</feature>
<organism evidence="2">
    <name type="scientific">Oppiella nova</name>
    <dbReference type="NCBI Taxonomy" id="334625"/>
    <lineage>
        <taxon>Eukaryota</taxon>
        <taxon>Metazoa</taxon>
        <taxon>Ecdysozoa</taxon>
        <taxon>Arthropoda</taxon>
        <taxon>Chelicerata</taxon>
        <taxon>Arachnida</taxon>
        <taxon>Acari</taxon>
        <taxon>Acariformes</taxon>
        <taxon>Sarcoptiformes</taxon>
        <taxon>Oribatida</taxon>
        <taxon>Brachypylina</taxon>
        <taxon>Oppioidea</taxon>
        <taxon>Oppiidae</taxon>
        <taxon>Oppiella</taxon>
    </lineage>
</organism>
<dbReference type="AlphaFoldDB" id="A0A7R9LC02"/>
<evidence type="ECO:0000256" key="1">
    <source>
        <dbReference type="SAM" id="MobiDB-lite"/>
    </source>
</evidence>
<proteinExistence type="predicted"/>
<protein>
    <submittedName>
        <fullName evidence="2">Uncharacterized protein</fullName>
    </submittedName>
</protein>
<feature type="compositionally biased region" description="Polar residues" evidence="1">
    <location>
        <begin position="1"/>
        <end position="30"/>
    </location>
</feature>
<dbReference type="EMBL" id="OC915091">
    <property type="protein sequence ID" value="CAD7638586.1"/>
    <property type="molecule type" value="Genomic_DNA"/>
</dbReference>
<feature type="compositionally biased region" description="Polar residues" evidence="1">
    <location>
        <begin position="106"/>
        <end position="128"/>
    </location>
</feature>
<keyword evidence="3" id="KW-1185">Reference proteome</keyword>
<gene>
    <name evidence="2" type="ORF">ONB1V03_LOCUS1483</name>
</gene>